<proteinExistence type="predicted"/>
<dbReference type="OrthoDB" id="10315084at2759"/>
<keyword evidence="1" id="KW-0175">Coiled coil</keyword>
<dbReference type="GeneID" id="5033467"/>
<dbReference type="RefSeq" id="XP_001447682.1">
    <property type="nucleotide sequence ID" value="XM_001447645.1"/>
</dbReference>
<dbReference type="EMBL" id="CT868363">
    <property type="protein sequence ID" value="CAK80285.1"/>
    <property type="molecule type" value="Genomic_DNA"/>
</dbReference>
<dbReference type="HOGENOM" id="CLU_935259_0_0_1"/>
<evidence type="ECO:0000313" key="3">
    <source>
        <dbReference type="Proteomes" id="UP000000600"/>
    </source>
</evidence>
<sequence>MLKPVLFPIDAEVIDRGHYYELKDNVINQQQDKKQKQKLILKELLEFILNKQIQPSQREIIIKAYRRVLLENKKEQWLKLCNYSDSFLNQFKLDTKFMGSDDVTINQAFLKLNQIAKHFIPEYLEQQSKELTIDNEFIENNLKTVLSLLIEDLQNYQIYKNDVHHGLEAMKYYQQETYSATLSLIQSLNNYIKYVLLYDADCQQMSIENSEIMLNTFQQTFLQWYEKSKARLNDKLNILKKQADQALLEKKKYELELEMLKEYEIKLKEDQNLQDVINQNRELRNQIQEIKQQLKKQH</sequence>
<gene>
    <name evidence="2" type="ORF">GSPATT00015179001</name>
</gene>
<dbReference type="KEGG" id="ptm:GSPATT00015179001"/>
<accession>A0DB68</accession>
<reference evidence="2 3" key="1">
    <citation type="journal article" date="2006" name="Nature">
        <title>Global trends of whole-genome duplications revealed by the ciliate Paramecium tetraurelia.</title>
        <authorList>
            <consortium name="Genoscope"/>
            <person name="Aury J.-M."/>
            <person name="Jaillon O."/>
            <person name="Duret L."/>
            <person name="Noel B."/>
            <person name="Jubin C."/>
            <person name="Porcel B.M."/>
            <person name="Segurens B."/>
            <person name="Daubin V."/>
            <person name="Anthouard V."/>
            <person name="Aiach N."/>
            <person name="Arnaiz O."/>
            <person name="Billaut A."/>
            <person name="Beisson J."/>
            <person name="Blanc I."/>
            <person name="Bouhouche K."/>
            <person name="Camara F."/>
            <person name="Duharcourt S."/>
            <person name="Guigo R."/>
            <person name="Gogendeau D."/>
            <person name="Katinka M."/>
            <person name="Keller A.-M."/>
            <person name="Kissmehl R."/>
            <person name="Klotz C."/>
            <person name="Koll F."/>
            <person name="Le Moue A."/>
            <person name="Lepere C."/>
            <person name="Malinsky S."/>
            <person name="Nowacki M."/>
            <person name="Nowak J.K."/>
            <person name="Plattner H."/>
            <person name="Poulain J."/>
            <person name="Ruiz F."/>
            <person name="Serrano V."/>
            <person name="Zagulski M."/>
            <person name="Dessen P."/>
            <person name="Betermier M."/>
            <person name="Weissenbach J."/>
            <person name="Scarpelli C."/>
            <person name="Schachter V."/>
            <person name="Sperling L."/>
            <person name="Meyer E."/>
            <person name="Cohen J."/>
            <person name="Wincker P."/>
        </authorList>
    </citation>
    <scope>NUCLEOTIDE SEQUENCE [LARGE SCALE GENOMIC DNA]</scope>
    <source>
        <strain evidence="2 3">Stock d4-2</strain>
    </source>
</reference>
<keyword evidence="3" id="KW-1185">Reference proteome</keyword>
<evidence type="ECO:0000256" key="1">
    <source>
        <dbReference type="SAM" id="Coils"/>
    </source>
</evidence>
<dbReference type="OMA" id="GHYYELK"/>
<evidence type="ECO:0000313" key="2">
    <source>
        <dbReference type="EMBL" id="CAK80285.1"/>
    </source>
</evidence>
<dbReference type="InParanoid" id="A0DB68"/>
<dbReference type="AlphaFoldDB" id="A0DB68"/>
<name>A0DB68_PARTE</name>
<feature type="coiled-coil region" evidence="1">
    <location>
        <begin position="222"/>
        <end position="297"/>
    </location>
</feature>
<dbReference type="Proteomes" id="UP000000600">
    <property type="component" value="Unassembled WGS sequence"/>
</dbReference>
<organism evidence="2 3">
    <name type="scientific">Paramecium tetraurelia</name>
    <dbReference type="NCBI Taxonomy" id="5888"/>
    <lineage>
        <taxon>Eukaryota</taxon>
        <taxon>Sar</taxon>
        <taxon>Alveolata</taxon>
        <taxon>Ciliophora</taxon>
        <taxon>Intramacronucleata</taxon>
        <taxon>Oligohymenophorea</taxon>
        <taxon>Peniculida</taxon>
        <taxon>Parameciidae</taxon>
        <taxon>Paramecium</taxon>
    </lineage>
</organism>
<protein>
    <submittedName>
        <fullName evidence="2">Uncharacterized protein</fullName>
    </submittedName>
</protein>